<dbReference type="RefSeq" id="WP_376978594.1">
    <property type="nucleotide sequence ID" value="NZ_JBHLSV010000004.1"/>
</dbReference>
<dbReference type="Pfam" id="PF04909">
    <property type="entry name" value="Amidohydro_2"/>
    <property type="match status" value="1"/>
</dbReference>
<feature type="domain" description="Amidohydrolase-related" evidence="2">
    <location>
        <begin position="25"/>
        <end position="320"/>
    </location>
</feature>
<name>A0ABV6RB89_9MICO</name>
<evidence type="ECO:0000259" key="2">
    <source>
        <dbReference type="Pfam" id="PF04909"/>
    </source>
</evidence>
<comment type="similarity">
    <text evidence="1">Belongs to the metallo-dependent hydrolases superfamily.</text>
</comment>
<proteinExistence type="inferred from homology"/>
<dbReference type="Gene3D" id="3.20.20.140">
    <property type="entry name" value="Metal-dependent hydrolases"/>
    <property type="match status" value="1"/>
</dbReference>
<gene>
    <name evidence="3" type="ORF">ACFFF6_04475</name>
</gene>
<keyword evidence="4" id="KW-1185">Reference proteome</keyword>
<dbReference type="InterPro" id="IPR032466">
    <property type="entry name" value="Metal_Hydrolase"/>
</dbReference>
<evidence type="ECO:0000256" key="1">
    <source>
        <dbReference type="ARBA" id="ARBA00038310"/>
    </source>
</evidence>
<accession>A0ABV6RB89</accession>
<dbReference type="EMBL" id="JBHLSV010000004">
    <property type="protein sequence ID" value="MFC0673208.1"/>
    <property type="molecule type" value="Genomic_DNA"/>
</dbReference>
<dbReference type="InterPro" id="IPR006680">
    <property type="entry name" value="Amidohydro-rel"/>
</dbReference>
<dbReference type="PANTHER" id="PTHR43569:SF1">
    <property type="entry name" value="BLL3371 PROTEIN"/>
    <property type="match status" value="1"/>
</dbReference>
<protein>
    <submittedName>
        <fullName evidence="3">Amidohydrolase family protein</fullName>
    </submittedName>
</protein>
<evidence type="ECO:0000313" key="4">
    <source>
        <dbReference type="Proteomes" id="UP001589793"/>
    </source>
</evidence>
<dbReference type="SUPFAM" id="SSF51556">
    <property type="entry name" value="Metallo-dependent hydrolases"/>
    <property type="match status" value="1"/>
</dbReference>
<sequence>MTPTHAAPPAAPLDLEAARASLRIIDAHHHFWDLEGPGRYPWLQDAVNPEFFLGDYAAMRRTFLPREYRAATTGWNVIGTVHCEAERSRDEQLAEDEFLAQLHEADPGFPLAIVGHVDFLQDDLAEILAGHARHPLVRGIRSKPRIAARRGESVRGETGTLQDRTWQDGLRRLADLDLSWDLRVPYYHLSEAAEVISQVAGLRVIINHCGLPLDRDPESLAVWRRGMRELADLPGTSVKVSELGLFPNRWDPASNAQVVRELLGIFGFERSMFASNLPVATLTAPSFDAVMESILAGAAGASAEQLAQLFAGTAAREYRLRDVLDGS</sequence>
<comment type="caution">
    <text evidence="3">The sequence shown here is derived from an EMBL/GenBank/DDBJ whole genome shotgun (WGS) entry which is preliminary data.</text>
</comment>
<reference evidence="3 4" key="1">
    <citation type="submission" date="2024-09" db="EMBL/GenBank/DDBJ databases">
        <authorList>
            <person name="Sun Q."/>
            <person name="Mori K."/>
        </authorList>
    </citation>
    <scope>NUCLEOTIDE SEQUENCE [LARGE SCALE GENOMIC DNA]</scope>
    <source>
        <strain evidence="3 4">CICC 10874</strain>
    </source>
</reference>
<dbReference type="Proteomes" id="UP001589793">
    <property type="component" value="Unassembled WGS sequence"/>
</dbReference>
<organism evidence="3 4">
    <name type="scientific">Brachybacterium hainanense</name>
    <dbReference type="NCBI Taxonomy" id="1541174"/>
    <lineage>
        <taxon>Bacteria</taxon>
        <taxon>Bacillati</taxon>
        <taxon>Actinomycetota</taxon>
        <taxon>Actinomycetes</taxon>
        <taxon>Micrococcales</taxon>
        <taxon>Dermabacteraceae</taxon>
        <taxon>Brachybacterium</taxon>
    </lineage>
</organism>
<dbReference type="PANTHER" id="PTHR43569">
    <property type="entry name" value="AMIDOHYDROLASE"/>
    <property type="match status" value="1"/>
</dbReference>
<dbReference type="InterPro" id="IPR052350">
    <property type="entry name" value="Metallo-dep_Lactonases"/>
</dbReference>
<evidence type="ECO:0000313" key="3">
    <source>
        <dbReference type="EMBL" id="MFC0673208.1"/>
    </source>
</evidence>